<proteinExistence type="predicted"/>
<feature type="domain" description="Beta-lactamase-related" evidence="4">
    <location>
        <begin position="49"/>
        <end position="348"/>
    </location>
</feature>
<keyword evidence="2" id="KW-0472">Membrane</keyword>
<dbReference type="PANTHER" id="PTHR46825:SF11">
    <property type="entry name" value="PENICILLIN-BINDING PROTEIN 4"/>
    <property type="match status" value="1"/>
</dbReference>
<dbReference type="SUPFAM" id="SSF56601">
    <property type="entry name" value="beta-lactamase/transpeptidase-like"/>
    <property type="match status" value="1"/>
</dbReference>
<comment type="caution">
    <text evidence="5">The sequence shown here is derived from an EMBL/GenBank/DDBJ whole genome shotgun (WGS) entry which is preliminary data.</text>
</comment>
<feature type="chain" id="PRO_5039564851" description="Beta-lactamase-related domain-containing protein" evidence="3">
    <location>
        <begin position="25"/>
        <end position="365"/>
    </location>
</feature>
<evidence type="ECO:0000313" key="6">
    <source>
        <dbReference type="Proteomes" id="UP000187439"/>
    </source>
</evidence>
<evidence type="ECO:0000259" key="4">
    <source>
        <dbReference type="Pfam" id="PF00144"/>
    </source>
</evidence>
<reference evidence="5 6" key="1">
    <citation type="submission" date="2016-10" db="EMBL/GenBank/DDBJ databases">
        <title>Paenibacillus species isolates.</title>
        <authorList>
            <person name="Beno S.M."/>
        </authorList>
    </citation>
    <scope>NUCLEOTIDE SEQUENCE [LARGE SCALE GENOMIC DNA]</scope>
    <source>
        <strain evidence="5 6">FSL H7-0710</strain>
    </source>
</reference>
<comment type="subcellular location">
    <subcellularLocation>
        <location evidence="1">Membrane</location>
    </subcellularLocation>
</comment>
<dbReference type="OrthoDB" id="9803467at2"/>
<dbReference type="InterPro" id="IPR001466">
    <property type="entry name" value="Beta-lactam-related"/>
</dbReference>
<dbReference type="PROSITE" id="PS51257">
    <property type="entry name" value="PROKAR_LIPOPROTEIN"/>
    <property type="match status" value="1"/>
</dbReference>
<evidence type="ECO:0000313" key="5">
    <source>
        <dbReference type="EMBL" id="OMD41160.1"/>
    </source>
</evidence>
<dbReference type="Proteomes" id="UP000187439">
    <property type="component" value="Unassembled WGS sequence"/>
</dbReference>
<name>A0A1R0Y1E3_9BACL</name>
<dbReference type="PANTHER" id="PTHR46825">
    <property type="entry name" value="D-ALANYL-D-ALANINE-CARBOXYPEPTIDASE/ENDOPEPTIDASE AMPH"/>
    <property type="match status" value="1"/>
</dbReference>
<dbReference type="InterPro" id="IPR050491">
    <property type="entry name" value="AmpC-like"/>
</dbReference>
<dbReference type="EMBL" id="MPTC01000008">
    <property type="protein sequence ID" value="OMD41160.1"/>
    <property type="molecule type" value="Genomic_DNA"/>
</dbReference>
<evidence type="ECO:0000256" key="2">
    <source>
        <dbReference type="ARBA" id="ARBA00023136"/>
    </source>
</evidence>
<dbReference type="InterPro" id="IPR012338">
    <property type="entry name" value="Beta-lactam/transpept-like"/>
</dbReference>
<dbReference type="GO" id="GO:0016020">
    <property type="term" value="C:membrane"/>
    <property type="evidence" value="ECO:0007669"/>
    <property type="project" value="UniProtKB-SubCell"/>
</dbReference>
<protein>
    <recommendedName>
        <fullName evidence="4">Beta-lactamase-related domain-containing protein</fullName>
    </recommendedName>
</protein>
<organism evidence="5 6">
    <name type="scientific">Paenibacillus odorifer</name>
    <dbReference type="NCBI Taxonomy" id="189426"/>
    <lineage>
        <taxon>Bacteria</taxon>
        <taxon>Bacillati</taxon>
        <taxon>Bacillota</taxon>
        <taxon>Bacilli</taxon>
        <taxon>Bacillales</taxon>
        <taxon>Paenibacillaceae</taxon>
        <taxon>Paenibacillus</taxon>
    </lineage>
</organism>
<accession>A0A1R0Y1E3</accession>
<feature type="signal peptide" evidence="3">
    <location>
        <begin position="1"/>
        <end position="24"/>
    </location>
</feature>
<dbReference type="Pfam" id="PF00144">
    <property type="entry name" value="Beta-lactamase"/>
    <property type="match status" value="1"/>
</dbReference>
<evidence type="ECO:0000256" key="3">
    <source>
        <dbReference type="SAM" id="SignalP"/>
    </source>
</evidence>
<keyword evidence="3" id="KW-0732">Signal</keyword>
<evidence type="ECO:0000256" key="1">
    <source>
        <dbReference type="ARBA" id="ARBA00004370"/>
    </source>
</evidence>
<gene>
    <name evidence="5" type="ORF">BSK52_12090</name>
</gene>
<sequence>MSNYFKFVAIFGLVFVLVSCSDNSVNSVNSINDTLPQANEIVHKDAFEEKLDQYMSKNYSGSVLLVKDNKVIISKGYNMADYNNNLPNGRDTIHQIGSLTKAFTAAAILQLQEAGKLSVDDPVNTYIKDYPNDRVTLYHLLTHTSGIPNYTNSPDFLKSINIKISVDDLIAKFKDKSLEFEPGSRYSYSNSGYVLLGAVIEQVSGQSYGDYLNEHIFTPLDMKRSGYLTKDNNHTDIAVGYSLITPDISEIARPIDMTVPYSAGGIYSTVQDLYKWLQGLENGTIISDASWEAMRKPNLDEYALGWGIPDPMGMVYAHNGAINGFSSEIWRDMSQGTAVILLSNAEGINLGDMRDVLLRMLDSEE</sequence>
<dbReference type="AlphaFoldDB" id="A0A1R0Y1E3"/>
<dbReference type="RefSeq" id="WP_076119324.1">
    <property type="nucleotide sequence ID" value="NZ_MPTC01000008.1"/>
</dbReference>
<dbReference type="Gene3D" id="3.40.710.10">
    <property type="entry name" value="DD-peptidase/beta-lactamase superfamily"/>
    <property type="match status" value="1"/>
</dbReference>